<evidence type="ECO:0000313" key="1">
    <source>
        <dbReference type="EMBL" id="MBE6833101.1"/>
    </source>
</evidence>
<reference evidence="1" key="1">
    <citation type="submission" date="2019-04" db="EMBL/GenBank/DDBJ databases">
        <title>Evolution of Biomass-Degrading Anaerobic Consortia Revealed by Metagenomics.</title>
        <authorList>
            <person name="Peng X."/>
        </authorList>
    </citation>
    <scope>NUCLEOTIDE SEQUENCE</scope>
    <source>
        <strain evidence="1">SIG551</strain>
    </source>
</reference>
<name>A0A928Q3N2_9FIRM</name>
<organism evidence="1 2">
    <name type="scientific">Faecalispora sporosphaeroides</name>
    <dbReference type="NCBI Taxonomy" id="1549"/>
    <lineage>
        <taxon>Bacteria</taxon>
        <taxon>Bacillati</taxon>
        <taxon>Bacillota</taxon>
        <taxon>Clostridia</taxon>
        <taxon>Eubacteriales</taxon>
        <taxon>Oscillospiraceae</taxon>
        <taxon>Faecalispora</taxon>
    </lineage>
</organism>
<evidence type="ECO:0000313" key="2">
    <source>
        <dbReference type="Proteomes" id="UP000754750"/>
    </source>
</evidence>
<dbReference type="InterPro" id="IPR025373">
    <property type="entry name" value="DUF4363"/>
</dbReference>
<dbReference type="Proteomes" id="UP000754750">
    <property type="component" value="Unassembled WGS sequence"/>
</dbReference>
<sequence>MNRIWAALAILVILFGGSFWGMNEVSRMTTEVTEMLVQVQDTMDSGDTEQSRALIQQVVNTWHGYHHLMSYFIPHERLETVSQTLSTTQSFLKSGTEDEARAECNRALNQLHTLMDTEMPYMNNIL</sequence>
<dbReference type="EMBL" id="SVNY01000002">
    <property type="protein sequence ID" value="MBE6833101.1"/>
    <property type="molecule type" value="Genomic_DNA"/>
</dbReference>
<gene>
    <name evidence="1" type="ORF">E7512_05880</name>
</gene>
<proteinExistence type="predicted"/>
<accession>A0A928Q3N2</accession>
<dbReference type="RefSeq" id="WP_020071917.1">
    <property type="nucleotide sequence ID" value="NZ_JBKWRC010000001.1"/>
</dbReference>
<protein>
    <submittedName>
        <fullName evidence="1">DUF4363 family protein</fullName>
    </submittedName>
</protein>
<dbReference type="AlphaFoldDB" id="A0A928Q3N2"/>
<comment type="caution">
    <text evidence="1">The sequence shown here is derived from an EMBL/GenBank/DDBJ whole genome shotgun (WGS) entry which is preliminary data.</text>
</comment>
<dbReference type="Pfam" id="PF14276">
    <property type="entry name" value="DUF4363"/>
    <property type="match status" value="1"/>
</dbReference>